<evidence type="ECO:0000256" key="1">
    <source>
        <dbReference type="SAM" id="MobiDB-lite"/>
    </source>
</evidence>
<proteinExistence type="predicted"/>
<dbReference type="Proteomes" id="UP001054252">
    <property type="component" value="Unassembled WGS sequence"/>
</dbReference>
<dbReference type="AlphaFoldDB" id="A0AAV5MQG4"/>
<feature type="compositionally biased region" description="Gly residues" evidence="1">
    <location>
        <begin position="50"/>
        <end position="73"/>
    </location>
</feature>
<gene>
    <name evidence="2" type="ORF">SLEP1_g57338</name>
</gene>
<feature type="region of interest" description="Disordered" evidence="1">
    <location>
        <begin position="40"/>
        <end position="73"/>
    </location>
</feature>
<reference evidence="2 3" key="1">
    <citation type="journal article" date="2021" name="Commun. Biol.">
        <title>The genome of Shorea leprosula (Dipterocarpaceae) highlights the ecological relevance of drought in aseasonal tropical rainforests.</title>
        <authorList>
            <person name="Ng K.K.S."/>
            <person name="Kobayashi M.J."/>
            <person name="Fawcett J.A."/>
            <person name="Hatakeyama M."/>
            <person name="Paape T."/>
            <person name="Ng C.H."/>
            <person name="Ang C.C."/>
            <person name="Tnah L.H."/>
            <person name="Lee C.T."/>
            <person name="Nishiyama T."/>
            <person name="Sese J."/>
            <person name="O'Brien M.J."/>
            <person name="Copetti D."/>
            <person name="Mohd Noor M.I."/>
            <person name="Ong R.C."/>
            <person name="Putra M."/>
            <person name="Sireger I.Z."/>
            <person name="Indrioko S."/>
            <person name="Kosugi Y."/>
            <person name="Izuno A."/>
            <person name="Isagi Y."/>
            <person name="Lee S.L."/>
            <person name="Shimizu K.K."/>
        </authorList>
    </citation>
    <scope>NUCLEOTIDE SEQUENCE [LARGE SCALE GENOMIC DNA]</scope>
    <source>
        <strain evidence="2">214</strain>
    </source>
</reference>
<accession>A0AAV5MQG4</accession>
<evidence type="ECO:0000313" key="2">
    <source>
        <dbReference type="EMBL" id="GKV50637.1"/>
    </source>
</evidence>
<dbReference type="EMBL" id="BPVZ01000383">
    <property type="protein sequence ID" value="GKV50637.1"/>
    <property type="molecule type" value="Genomic_DNA"/>
</dbReference>
<protein>
    <submittedName>
        <fullName evidence="2">Uncharacterized protein</fullName>
    </submittedName>
</protein>
<name>A0AAV5MQG4_9ROSI</name>
<keyword evidence="3" id="KW-1185">Reference proteome</keyword>
<sequence>MYRANRLYSKVLMLVARFQASCKSYQCSSSVKAKMEEKVEEEATVKGGRGEGGVRSGDKSGAGGRGRGGARAGVGVGVGAKVRARVEIEIGGYER</sequence>
<evidence type="ECO:0000313" key="3">
    <source>
        <dbReference type="Proteomes" id="UP001054252"/>
    </source>
</evidence>
<comment type="caution">
    <text evidence="2">The sequence shown here is derived from an EMBL/GenBank/DDBJ whole genome shotgun (WGS) entry which is preliminary data.</text>
</comment>
<organism evidence="2 3">
    <name type="scientific">Rubroshorea leprosula</name>
    <dbReference type="NCBI Taxonomy" id="152421"/>
    <lineage>
        <taxon>Eukaryota</taxon>
        <taxon>Viridiplantae</taxon>
        <taxon>Streptophyta</taxon>
        <taxon>Embryophyta</taxon>
        <taxon>Tracheophyta</taxon>
        <taxon>Spermatophyta</taxon>
        <taxon>Magnoliopsida</taxon>
        <taxon>eudicotyledons</taxon>
        <taxon>Gunneridae</taxon>
        <taxon>Pentapetalae</taxon>
        <taxon>rosids</taxon>
        <taxon>malvids</taxon>
        <taxon>Malvales</taxon>
        <taxon>Dipterocarpaceae</taxon>
        <taxon>Rubroshorea</taxon>
    </lineage>
</organism>